<keyword evidence="27" id="KW-1133">Transmembrane helix</keyword>
<name>A0A382B2L3_9ZZZZ</name>
<evidence type="ECO:0000256" key="22">
    <source>
        <dbReference type="ARBA" id="ARBA00023136"/>
    </source>
</evidence>
<dbReference type="InterPro" id="IPR036010">
    <property type="entry name" value="2Fe-2S_ferredoxin-like_sf"/>
</dbReference>
<dbReference type="AlphaFoldDB" id="A0A382B2L3"/>
<evidence type="ECO:0000256" key="21">
    <source>
        <dbReference type="ARBA" id="ARBA00023075"/>
    </source>
</evidence>
<dbReference type="InterPro" id="IPR017938">
    <property type="entry name" value="Riboflavin_synthase-like_b-brl"/>
</dbReference>
<dbReference type="InterPro" id="IPR039261">
    <property type="entry name" value="FNR_nucleotide-bd"/>
</dbReference>
<evidence type="ECO:0000256" key="9">
    <source>
        <dbReference type="ARBA" id="ARBA00022475"/>
    </source>
</evidence>
<proteinExistence type="inferred from homology"/>
<dbReference type="InterPro" id="IPR008333">
    <property type="entry name" value="Cbr1-like_FAD-bd_dom"/>
</dbReference>
<evidence type="ECO:0000256" key="26">
    <source>
        <dbReference type="ARBA" id="ARBA00048891"/>
    </source>
</evidence>
<keyword evidence="15" id="KW-1278">Translocase</keyword>
<dbReference type="InterPro" id="IPR017927">
    <property type="entry name" value="FAD-bd_FR_type"/>
</dbReference>
<dbReference type="GO" id="GO:0046872">
    <property type="term" value="F:metal ion binding"/>
    <property type="evidence" value="ECO:0007669"/>
    <property type="project" value="UniProtKB-KW"/>
</dbReference>
<keyword evidence="16" id="KW-0408">Iron</keyword>
<organism evidence="30">
    <name type="scientific">marine metagenome</name>
    <dbReference type="NCBI Taxonomy" id="408172"/>
    <lineage>
        <taxon>unclassified sequences</taxon>
        <taxon>metagenomes</taxon>
        <taxon>ecological metagenomes</taxon>
    </lineage>
</organism>
<dbReference type="InterPro" id="IPR012675">
    <property type="entry name" value="Beta-grasp_dom_sf"/>
</dbReference>
<evidence type="ECO:0000256" key="6">
    <source>
        <dbReference type="ARBA" id="ARBA00013099"/>
    </source>
</evidence>
<dbReference type="NCBIfam" id="TIGR01941">
    <property type="entry name" value="nqrF"/>
    <property type="match status" value="1"/>
</dbReference>
<evidence type="ECO:0000256" key="12">
    <source>
        <dbReference type="ARBA" id="ARBA00022714"/>
    </source>
</evidence>
<dbReference type="EC" id="7.2.1.1" evidence="6"/>
<dbReference type="GO" id="GO:0005886">
    <property type="term" value="C:plasma membrane"/>
    <property type="evidence" value="ECO:0007669"/>
    <property type="project" value="UniProtKB-SubCell"/>
</dbReference>
<feature type="transmembrane region" description="Helical" evidence="27">
    <location>
        <begin position="6"/>
        <end position="26"/>
    </location>
</feature>
<dbReference type="PANTHER" id="PTHR43644">
    <property type="entry name" value="NA(+)-TRANSLOCATING NADH-QUINONE REDUCTASE SUBUNIT"/>
    <property type="match status" value="1"/>
</dbReference>
<keyword evidence="18" id="KW-0520">NAD</keyword>
<comment type="similarity">
    <text evidence="4">Belongs to the NqrF family.</text>
</comment>
<keyword evidence="23" id="KW-0739">Sodium transport</keyword>
<evidence type="ECO:0000256" key="4">
    <source>
        <dbReference type="ARBA" id="ARBA00005570"/>
    </source>
</evidence>
<evidence type="ECO:0000259" key="28">
    <source>
        <dbReference type="PROSITE" id="PS51085"/>
    </source>
</evidence>
<keyword evidence="20" id="KW-0406">Ion transport</keyword>
<comment type="cofactor">
    <cofactor evidence="1">
        <name>FAD</name>
        <dbReference type="ChEBI" id="CHEBI:57692"/>
    </cofactor>
</comment>
<evidence type="ECO:0000256" key="23">
    <source>
        <dbReference type="ARBA" id="ARBA00023201"/>
    </source>
</evidence>
<evidence type="ECO:0000256" key="18">
    <source>
        <dbReference type="ARBA" id="ARBA00023027"/>
    </source>
</evidence>
<gene>
    <name evidence="30" type="ORF">METZ01_LOCUS160904</name>
</gene>
<feature type="non-terminal residue" evidence="30">
    <location>
        <position position="340"/>
    </location>
</feature>
<keyword evidence="27" id="KW-0812">Transmembrane</keyword>
<dbReference type="Gene3D" id="3.10.20.30">
    <property type="match status" value="1"/>
</dbReference>
<keyword evidence="21" id="KW-0830">Ubiquinone</keyword>
<dbReference type="PROSITE" id="PS51085">
    <property type="entry name" value="2FE2S_FER_2"/>
    <property type="match status" value="1"/>
</dbReference>
<evidence type="ECO:0000256" key="11">
    <source>
        <dbReference type="ARBA" id="ARBA00022630"/>
    </source>
</evidence>
<keyword evidence="8" id="KW-0813">Transport</keyword>
<dbReference type="GO" id="GO:0016655">
    <property type="term" value="F:oxidoreductase activity, acting on NAD(P)H, quinone or similar compound as acceptor"/>
    <property type="evidence" value="ECO:0007669"/>
    <property type="project" value="InterPro"/>
</dbReference>
<accession>A0A382B2L3</accession>
<dbReference type="Gene3D" id="3.40.50.80">
    <property type="entry name" value="Nucleotide-binding domain of ferredoxin-NADP reductase (FNR) module"/>
    <property type="match status" value="1"/>
</dbReference>
<sequence length="340" mass="38221">MTIDLLLGVISFTVIVLFLVTIIIIARSQLVSSGEVNIEINGDIDNPIKVFTGNKLLQTLAENKIFLSSACGGSGTCNQCKCQVLEGGGSISPTEESYFNIKEKKNGWRLSCQVPVKNNLKINVPDDVFGVKEWECEVISNKNVATFIKELLLKLPEGEEVNFKAGGYVQIEAPVYKNLDYKSFNVEDKYKEDWDRFKIWDNVANNNEPIIRAYSMANYPEEKGILKFNIRVASPPPGTTDIPPGIMSSWTFNLKPGDKVRVFGPFGEFFAKETNAEMVFIGGGAGMAPMRAHILDQLLRLNTDRKISFWYGARSLKEMFYIDEFNTLESNHKNFSWHTA</sequence>
<dbReference type="Gene3D" id="2.40.30.10">
    <property type="entry name" value="Translation factors"/>
    <property type="match status" value="1"/>
</dbReference>
<dbReference type="SUPFAM" id="SSF54292">
    <property type="entry name" value="2Fe-2S ferredoxin-like"/>
    <property type="match status" value="1"/>
</dbReference>
<evidence type="ECO:0000256" key="15">
    <source>
        <dbReference type="ARBA" id="ARBA00022967"/>
    </source>
</evidence>
<keyword evidence="14" id="KW-0274">FAD</keyword>
<evidence type="ECO:0000256" key="27">
    <source>
        <dbReference type="SAM" id="Phobius"/>
    </source>
</evidence>
<evidence type="ECO:0000256" key="14">
    <source>
        <dbReference type="ARBA" id="ARBA00022827"/>
    </source>
</evidence>
<keyword evidence="22 27" id="KW-0472">Membrane</keyword>
<dbReference type="Pfam" id="PF00970">
    <property type="entry name" value="FAD_binding_6"/>
    <property type="match status" value="1"/>
</dbReference>
<dbReference type="Pfam" id="PF00111">
    <property type="entry name" value="Fer2"/>
    <property type="match status" value="1"/>
</dbReference>
<dbReference type="InterPro" id="IPR001433">
    <property type="entry name" value="OxRdtase_FAD/NAD-bd"/>
</dbReference>
<protein>
    <recommendedName>
        <fullName evidence="7">Na(+)-translocating NADH-quinone reductase subunit F</fullName>
        <ecNumber evidence="6">7.2.1.1</ecNumber>
    </recommendedName>
    <alternativeName>
        <fullName evidence="25">NQR complex subunit F</fullName>
    </alternativeName>
    <alternativeName>
        <fullName evidence="24">NQR-1 subunit F</fullName>
    </alternativeName>
</protein>
<dbReference type="CDD" id="cd06188">
    <property type="entry name" value="NADH_quinone_reductase"/>
    <property type="match status" value="1"/>
</dbReference>
<evidence type="ECO:0000256" key="5">
    <source>
        <dbReference type="ARBA" id="ARBA00011309"/>
    </source>
</evidence>
<comment type="catalytic activity">
    <reaction evidence="26">
        <text>a ubiquinone + n Na(+)(in) + NADH + H(+) = a ubiquinol + n Na(+)(out) + NAD(+)</text>
        <dbReference type="Rhea" id="RHEA:47748"/>
        <dbReference type="Rhea" id="RHEA-COMP:9565"/>
        <dbReference type="Rhea" id="RHEA-COMP:9566"/>
        <dbReference type="ChEBI" id="CHEBI:15378"/>
        <dbReference type="ChEBI" id="CHEBI:16389"/>
        <dbReference type="ChEBI" id="CHEBI:17976"/>
        <dbReference type="ChEBI" id="CHEBI:29101"/>
        <dbReference type="ChEBI" id="CHEBI:57540"/>
        <dbReference type="ChEBI" id="CHEBI:57945"/>
        <dbReference type="EC" id="7.2.1.1"/>
    </reaction>
</comment>
<comment type="subunit">
    <text evidence="5">Composed of six subunits; NqrA, NqrB, NqrC, NqrD, NqrE and NqrF.</text>
</comment>
<dbReference type="PANTHER" id="PTHR43644:SF1">
    <property type="entry name" value="NAD(P)H-FLAVIN REDUCTASE"/>
    <property type="match status" value="1"/>
</dbReference>
<evidence type="ECO:0000256" key="1">
    <source>
        <dbReference type="ARBA" id="ARBA00001974"/>
    </source>
</evidence>
<dbReference type="InterPro" id="IPR010205">
    <property type="entry name" value="NqrF"/>
</dbReference>
<dbReference type="PROSITE" id="PS51384">
    <property type="entry name" value="FAD_FR"/>
    <property type="match status" value="1"/>
</dbReference>
<keyword evidence="11" id="KW-0285">Flavoprotein</keyword>
<evidence type="ECO:0000256" key="20">
    <source>
        <dbReference type="ARBA" id="ARBA00023065"/>
    </source>
</evidence>
<evidence type="ECO:0000256" key="25">
    <source>
        <dbReference type="ARBA" id="ARBA00030787"/>
    </source>
</evidence>
<evidence type="ECO:0000256" key="7">
    <source>
        <dbReference type="ARBA" id="ARBA00019729"/>
    </source>
</evidence>
<evidence type="ECO:0000256" key="8">
    <source>
        <dbReference type="ARBA" id="ARBA00022448"/>
    </source>
</evidence>
<keyword evidence="10" id="KW-0997">Cell inner membrane</keyword>
<evidence type="ECO:0000256" key="17">
    <source>
        <dbReference type="ARBA" id="ARBA00023014"/>
    </source>
</evidence>
<evidence type="ECO:0000256" key="10">
    <source>
        <dbReference type="ARBA" id="ARBA00022519"/>
    </source>
</evidence>
<dbReference type="SUPFAM" id="SSF63380">
    <property type="entry name" value="Riboflavin synthase domain-like"/>
    <property type="match status" value="1"/>
</dbReference>
<dbReference type="EMBL" id="UINC01027941">
    <property type="protein sequence ID" value="SVB08050.1"/>
    <property type="molecule type" value="Genomic_DNA"/>
</dbReference>
<dbReference type="Pfam" id="PF00175">
    <property type="entry name" value="NAD_binding_1"/>
    <property type="match status" value="1"/>
</dbReference>
<evidence type="ECO:0000256" key="19">
    <source>
        <dbReference type="ARBA" id="ARBA00023053"/>
    </source>
</evidence>
<dbReference type="InterPro" id="IPR001041">
    <property type="entry name" value="2Fe-2S_ferredoxin-type"/>
</dbReference>
<keyword evidence="17" id="KW-0411">Iron-sulfur</keyword>
<evidence type="ECO:0000259" key="29">
    <source>
        <dbReference type="PROSITE" id="PS51384"/>
    </source>
</evidence>
<evidence type="ECO:0000313" key="30">
    <source>
        <dbReference type="EMBL" id="SVB08050.1"/>
    </source>
</evidence>
<keyword evidence="12" id="KW-0001">2Fe-2S</keyword>
<keyword evidence="13" id="KW-0479">Metal-binding</keyword>
<comment type="subcellular location">
    <subcellularLocation>
        <location evidence="3">Cell inner membrane</location>
    </subcellularLocation>
</comment>
<evidence type="ECO:0000256" key="2">
    <source>
        <dbReference type="ARBA" id="ARBA00002972"/>
    </source>
</evidence>
<feature type="domain" description="2Fe-2S ferredoxin-type" evidence="28">
    <location>
        <begin position="34"/>
        <end position="128"/>
    </location>
</feature>
<dbReference type="CDD" id="cd00207">
    <property type="entry name" value="fer2"/>
    <property type="match status" value="1"/>
</dbReference>
<evidence type="ECO:0000256" key="3">
    <source>
        <dbReference type="ARBA" id="ARBA00004533"/>
    </source>
</evidence>
<dbReference type="SUPFAM" id="SSF52343">
    <property type="entry name" value="Ferredoxin reductase-like, C-terminal NADP-linked domain"/>
    <property type="match status" value="1"/>
</dbReference>
<evidence type="ECO:0000256" key="13">
    <source>
        <dbReference type="ARBA" id="ARBA00022723"/>
    </source>
</evidence>
<comment type="function">
    <text evidence="2">NQR complex catalyzes the reduction of ubiquinone-1 to ubiquinol by two successive reactions, coupled with the transport of Na(+) ions from the cytoplasm to the periplasm. The first step is catalyzed by NqrF, which accepts electrons from NADH and reduces ubiquinone-1 to ubisemiquinone by a one-electron transfer pathway.</text>
</comment>
<evidence type="ECO:0000256" key="16">
    <source>
        <dbReference type="ARBA" id="ARBA00023004"/>
    </source>
</evidence>
<reference evidence="30" key="1">
    <citation type="submission" date="2018-05" db="EMBL/GenBank/DDBJ databases">
        <authorList>
            <person name="Lanie J.A."/>
            <person name="Ng W.-L."/>
            <person name="Kazmierczak K.M."/>
            <person name="Andrzejewski T.M."/>
            <person name="Davidsen T.M."/>
            <person name="Wayne K.J."/>
            <person name="Tettelin H."/>
            <person name="Glass J.I."/>
            <person name="Rusch D."/>
            <person name="Podicherti R."/>
            <person name="Tsui H.-C.T."/>
            <person name="Winkler M.E."/>
        </authorList>
    </citation>
    <scope>NUCLEOTIDE SEQUENCE</scope>
</reference>
<dbReference type="GO" id="GO:0051537">
    <property type="term" value="F:2 iron, 2 sulfur cluster binding"/>
    <property type="evidence" value="ECO:0007669"/>
    <property type="project" value="UniProtKB-KW"/>
</dbReference>
<evidence type="ECO:0000256" key="24">
    <source>
        <dbReference type="ARBA" id="ARBA00030032"/>
    </source>
</evidence>
<dbReference type="GO" id="GO:0006814">
    <property type="term" value="P:sodium ion transport"/>
    <property type="evidence" value="ECO:0007669"/>
    <property type="project" value="UniProtKB-KW"/>
</dbReference>
<keyword evidence="9" id="KW-1003">Cell membrane</keyword>
<keyword evidence="19" id="KW-0915">Sodium</keyword>
<feature type="domain" description="FAD-binding FR-type" evidence="29">
    <location>
        <begin position="131"/>
        <end position="272"/>
    </location>
</feature>